<dbReference type="Pfam" id="PF08268">
    <property type="entry name" value="FBA_3"/>
    <property type="match status" value="1"/>
</dbReference>
<protein>
    <recommendedName>
        <fullName evidence="1">F-box domain-containing protein</fullName>
    </recommendedName>
</protein>
<organism evidence="2 3">
    <name type="scientific">Hevea brasiliensis</name>
    <name type="common">Para rubber tree</name>
    <name type="synonym">Siphonia brasiliensis</name>
    <dbReference type="NCBI Taxonomy" id="3981"/>
    <lineage>
        <taxon>Eukaryota</taxon>
        <taxon>Viridiplantae</taxon>
        <taxon>Streptophyta</taxon>
        <taxon>Embryophyta</taxon>
        <taxon>Tracheophyta</taxon>
        <taxon>Spermatophyta</taxon>
        <taxon>Magnoliopsida</taxon>
        <taxon>eudicotyledons</taxon>
        <taxon>Gunneridae</taxon>
        <taxon>Pentapetalae</taxon>
        <taxon>rosids</taxon>
        <taxon>fabids</taxon>
        <taxon>Malpighiales</taxon>
        <taxon>Euphorbiaceae</taxon>
        <taxon>Crotonoideae</taxon>
        <taxon>Micrandreae</taxon>
        <taxon>Hevea</taxon>
    </lineage>
</organism>
<comment type="caution">
    <text evidence="2">The sequence shown here is derived from an EMBL/GenBank/DDBJ whole genome shotgun (WGS) entry which is preliminary data.</text>
</comment>
<evidence type="ECO:0000313" key="2">
    <source>
        <dbReference type="EMBL" id="KAF2292163.1"/>
    </source>
</evidence>
<dbReference type="Proteomes" id="UP000467840">
    <property type="component" value="Chromosome 13"/>
</dbReference>
<keyword evidence="3" id="KW-1185">Reference proteome</keyword>
<dbReference type="InterPro" id="IPR013187">
    <property type="entry name" value="F-box-assoc_dom_typ3"/>
</dbReference>
<dbReference type="NCBIfam" id="TIGR01640">
    <property type="entry name" value="F_box_assoc_1"/>
    <property type="match status" value="1"/>
</dbReference>
<evidence type="ECO:0000313" key="3">
    <source>
        <dbReference type="Proteomes" id="UP000467840"/>
    </source>
</evidence>
<dbReference type="CDD" id="cd22157">
    <property type="entry name" value="F-box_AtFBW1-like"/>
    <property type="match status" value="1"/>
</dbReference>
<sequence>MIPTRKPPCLPIEIISEILSWLPVDCLVRNKIVCKQWCEIMQDRSFMLKNMHRNRECSFHYREPYQENGETFQSFYTFDGLIMERSTDFNKYRIKNLALHRVFDMPTPPHKSEGMLPSYVHQGCYKVVSAYGCGKETNQCGGFEIVTLGREETPSWRALDTNIFSDFNRNKERFWSFGIGRIAYFVRTSKLGSENYEVVSFDFENESFTTCVLARSCFPDSSKVFAFRWEDCLALAEIANYELHVLVLKDYKKGRWAEKKTVIPLKFLKKGPYMDHDLEPYRAIDGLIWFTGCIYLAYSIAKEKIVCNIPIKEVPTIRTSLVTFKGMRLE</sequence>
<dbReference type="PANTHER" id="PTHR31111:SF125">
    <property type="entry name" value="F-BOX PROTEIN CPR30-LIKE"/>
    <property type="match status" value="1"/>
</dbReference>
<dbReference type="PROSITE" id="PS50181">
    <property type="entry name" value="FBOX"/>
    <property type="match status" value="1"/>
</dbReference>
<dbReference type="InterPro" id="IPR001810">
    <property type="entry name" value="F-box_dom"/>
</dbReference>
<dbReference type="InterPro" id="IPR036047">
    <property type="entry name" value="F-box-like_dom_sf"/>
</dbReference>
<dbReference type="Gene3D" id="1.20.1280.50">
    <property type="match status" value="1"/>
</dbReference>
<dbReference type="PANTHER" id="PTHR31111">
    <property type="entry name" value="BNAA05G37150D PROTEIN-RELATED"/>
    <property type="match status" value="1"/>
</dbReference>
<dbReference type="Pfam" id="PF12937">
    <property type="entry name" value="F-box-like"/>
    <property type="match status" value="1"/>
</dbReference>
<accession>A0A6A6KVV0</accession>
<proteinExistence type="predicted"/>
<reference evidence="2 3" key="1">
    <citation type="journal article" date="2020" name="Mol. Plant">
        <title>The Chromosome-Based Rubber Tree Genome Provides New Insights into Spurge Genome Evolution and Rubber Biosynthesis.</title>
        <authorList>
            <person name="Liu J."/>
            <person name="Shi C."/>
            <person name="Shi C.C."/>
            <person name="Li W."/>
            <person name="Zhang Q.J."/>
            <person name="Zhang Y."/>
            <person name="Li K."/>
            <person name="Lu H.F."/>
            <person name="Shi C."/>
            <person name="Zhu S.T."/>
            <person name="Xiao Z.Y."/>
            <person name="Nan H."/>
            <person name="Yue Y."/>
            <person name="Zhu X.G."/>
            <person name="Wu Y."/>
            <person name="Hong X.N."/>
            <person name="Fan G.Y."/>
            <person name="Tong Y."/>
            <person name="Zhang D."/>
            <person name="Mao C.L."/>
            <person name="Liu Y.L."/>
            <person name="Hao S.J."/>
            <person name="Liu W.Q."/>
            <person name="Lv M.Q."/>
            <person name="Zhang H.B."/>
            <person name="Liu Y."/>
            <person name="Hu-Tang G.R."/>
            <person name="Wang J.P."/>
            <person name="Wang J.H."/>
            <person name="Sun Y.H."/>
            <person name="Ni S.B."/>
            <person name="Chen W.B."/>
            <person name="Zhang X.C."/>
            <person name="Jiao Y.N."/>
            <person name="Eichler E.E."/>
            <person name="Li G.H."/>
            <person name="Liu X."/>
            <person name="Gao L.Z."/>
        </authorList>
    </citation>
    <scope>NUCLEOTIDE SEQUENCE [LARGE SCALE GENOMIC DNA]</scope>
    <source>
        <strain evidence="3">cv. GT1</strain>
        <tissue evidence="2">Leaf</tissue>
    </source>
</reference>
<evidence type="ECO:0000259" key="1">
    <source>
        <dbReference type="PROSITE" id="PS50181"/>
    </source>
</evidence>
<dbReference type="InterPro" id="IPR017451">
    <property type="entry name" value="F-box-assoc_interact_dom"/>
</dbReference>
<name>A0A6A6KVV0_HEVBR</name>
<dbReference type="SUPFAM" id="SSF81383">
    <property type="entry name" value="F-box domain"/>
    <property type="match status" value="1"/>
</dbReference>
<dbReference type="EMBL" id="JAAGAX010000014">
    <property type="protein sequence ID" value="KAF2292163.1"/>
    <property type="molecule type" value="Genomic_DNA"/>
</dbReference>
<gene>
    <name evidence="2" type="ORF">GH714_014708</name>
</gene>
<feature type="domain" description="F-box" evidence="1">
    <location>
        <begin position="4"/>
        <end position="51"/>
    </location>
</feature>
<dbReference type="AlphaFoldDB" id="A0A6A6KVV0"/>
<dbReference type="SMART" id="SM00256">
    <property type="entry name" value="FBOX"/>
    <property type="match status" value="1"/>
</dbReference>